<gene>
    <name evidence="7" type="ORF">QT716_06475</name>
</gene>
<evidence type="ECO:0000256" key="4">
    <source>
        <dbReference type="ARBA" id="ARBA00023239"/>
    </source>
</evidence>
<keyword evidence="3" id="KW-0663">Pyridoxal phosphate</keyword>
<dbReference type="InterPro" id="IPR004839">
    <property type="entry name" value="Aminotransferase_I/II_large"/>
</dbReference>
<proteinExistence type="inferred from homology"/>
<comment type="cofactor">
    <cofactor evidence="1">
        <name>pyridoxal 5'-phosphate</name>
        <dbReference type="ChEBI" id="CHEBI:597326"/>
    </cofactor>
</comment>
<dbReference type="RefSeq" id="WP_317935246.1">
    <property type="nucleotide sequence ID" value="NZ_JAUBDH010000003.1"/>
</dbReference>
<keyword evidence="8" id="KW-1185">Reference proteome</keyword>
<comment type="similarity">
    <text evidence="5">Belongs to the class-II pyridoxal-phosphate-dependent aminotransferase family. MalY/PatB cystathionine beta-lyase subfamily.</text>
</comment>
<dbReference type="Pfam" id="PF00155">
    <property type="entry name" value="Aminotran_1_2"/>
    <property type="match status" value="1"/>
</dbReference>
<dbReference type="PANTHER" id="PTHR43525">
    <property type="entry name" value="PROTEIN MALY"/>
    <property type="match status" value="1"/>
</dbReference>
<dbReference type="PANTHER" id="PTHR43525:SF1">
    <property type="entry name" value="PROTEIN MALY"/>
    <property type="match status" value="1"/>
</dbReference>
<dbReference type="InterPro" id="IPR027619">
    <property type="entry name" value="C-S_lyase_PatB-like"/>
</dbReference>
<evidence type="ECO:0000256" key="3">
    <source>
        <dbReference type="ARBA" id="ARBA00022898"/>
    </source>
</evidence>
<dbReference type="SUPFAM" id="SSF53383">
    <property type="entry name" value="PLP-dependent transferases"/>
    <property type="match status" value="1"/>
</dbReference>
<dbReference type="InterPro" id="IPR051798">
    <property type="entry name" value="Class-II_PLP-Dep_Aminotrans"/>
</dbReference>
<evidence type="ECO:0000256" key="5">
    <source>
        <dbReference type="ARBA" id="ARBA00037974"/>
    </source>
</evidence>
<evidence type="ECO:0000259" key="6">
    <source>
        <dbReference type="Pfam" id="PF00155"/>
    </source>
</evidence>
<feature type="domain" description="Aminotransferase class I/classII large" evidence="6">
    <location>
        <begin position="30"/>
        <end position="383"/>
    </location>
</feature>
<dbReference type="InterPro" id="IPR015422">
    <property type="entry name" value="PyrdxlP-dep_Trfase_small"/>
</dbReference>
<name>A0ABU4FY96_9BACL</name>
<dbReference type="InterPro" id="IPR015421">
    <property type="entry name" value="PyrdxlP-dep_Trfase_major"/>
</dbReference>
<sequence length="392" mass="43880">MKYNFDTVIDRMKSSSVKWDGAEALFGEKDLLPLWVADMDFKVPDEVSKAVADKAAHGIFGYTIREESYYQSIIDWMKTRHNWTIEKEWICHSPGVVTALSLAVQAFTEPGDKVIIQPPVYYPFMKVTETNDREVVFNPLINNNGTYEMDFEDLISKIDKSVKVFMLCNPHNPGGFVWKKEDLKRLGEICLEHGILVISDEIHSDLVFKKGSHVPFASLSEQFAQHSITCTAPSKTFNLAGLQTSNIIIPNEQLREKFTAETDRNSIGMPNSFGPVATTAAYTHGGPWLEEVLDYVNGNLNFITEYFAKNVPALKVLPLEATYLAWIDCTELGMTPEELETFFLSKAHVALNQGKAFGPGGEGFVRMNLACSRSIIEKAAKQIKEAVDSLSS</sequence>
<dbReference type="InterPro" id="IPR015424">
    <property type="entry name" value="PyrdxlP-dep_Trfase"/>
</dbReference>
<comment type="caution">
    <text evidence="7">The sequence shown here is derived from an EMBL/GenBank/DDBJ whole genome shotgun (WGS) entry which is preliminary data.</text>
</comment>
<protein>
    <recommendedName>
        <fullName evidence="2">cysteine-S-conjugate beta-lyase</fullName>
        <ecNumber evidence="2">4.4.1.13</ecNumber>
    </recommendedName>
</protein>
<keyword evidence="4 7" id="KW-0456">Lyase</keyword>
<dbReference type="Proteomes" id="UP001280629">
    <property type="component" value="Unassembled WGS sequence"/>
</dbReference>
<dbReference type="CDD" id="cd00609">
    <property type="entry name" value="AAT_like"/>
    <property type="match status" value="1"/>
</dbReference>
<accession>A0ABU4FY96</accession>
<organism evidence="7 8">
    <name type="scientific">Sporosarcina aquimarina</name>
    <dbReference type="NCBI Taxonomy" id="114975"/>
    <lineage>
        <taxon>Bacteria</taxon>
        <taxon>Bacillati</taxon>
        <taxon>Bacillota</taxon>
        <taxon>Bacilli</taxon>
        <taxon>Bacillales</taxon>
        <taxon>Caryophanaceae</taxon>
        <taxon>Sporosarcina</taxon>
    </lineage>
</organism>
<dbReference type="EMBL" id="JAUBDH010000003">
    <property type="protein sequence ID" value="MDW0109699.1"/>
    <property type="molecule type" value="Genomic_DNA"/>
</dbReference>
<dbReference type="EC" id="4.4.1.13" evidence="2"/>
<dbReference type="Gene3D" id="3.90.1150.10">
    <property type="entry name" value="Aspartate Aminotransferase, domain 1"/>
    <property type="match status" value="1"/>
</dbReference>
<dbReference type="Gene3D" id="3.40.640.10">
    <property type="entry name" value="Type I PLP-dependent aspartate aminotransferase-like (Major domain)"/>
    <property type="match status" value="1"/>
</dbReference>
<evidence type="ECO:0000256" key="2">
    <source>
        <dbReference type="ARBA" id="ARBA00012224"/>
    </source>
</evidence>
<evidence type="ECO:0000256" key="1">
    <source>
        <dbReference type="ARBA" id="ARBA00001933"/>
    </source>
</evidence>
<dbReference type="NCBIfam" id="TIGR04350">
    <property type="entry name" value="C_S_lyase_PatB"/>
    <property type="match status" value="1"/>
</dbReference>
<dbReference type="GO" id="GO:0047804">
    <property type="term" value="F:cysteine-S-conjugate beta-lyase activity"/>
    <property type="evidence" value="ECO:0007669"/>
    <property type="project" value="UniProtKB-EC"/>
</dbReference>
<evidence type="ECO:0000313" key="7">
    <source>
        <dbReference type="EMBL" id="MDW0109699.1"/>
    </source>
</evidence>
<evidence type="ECO:0000313" key="8">
    <source>
        <dbReference type="Proteomes" id="UP001280629"/>
    </source>
</evidence>
<reference evidence="7 8" key="1">
    <citation type="submission" date="2023-06" db="EMBL/GenBank/DDBJ databases">
        <title>Sporosarcina sp. nov., isolated from Korean traditional fermented seafood 'Jeotgal'.</title>
        <authorList>
            <person name="Yang A.-I."/>
            <person name="Shin N.-R."/>
        </authorList>
    </citation>
    <scope>NUCLEOTIDE SEQUENCE [LARGE SCALE GENOMIC DNA]</scope>
    <source>
        <strain evidence="7 8">KCTC3840</strain>
    </source>
</reference>